<name>A0A8J4YA85_CHIOP</name>
<gene>
    <name evidence="2" type="ORF">GWK47_000847</name>
</gene>
<sequence>MTLRDVTRAAPPWGLVLGLGGSQDPKDNFVTKFEKLHGGVQLLKKGAMGRSEAKTQKKRILRTSRQPFDVAQGNALTFMTTGGQRVPPAQREPASGRMGGVDSLLSAQETRQSLRLGKTLLSPPKKKKAAASSSGASRVLAASRSNTFFSCFSQMRIGEWRSESCEAGEKGPQKTRLSRTGGPRWMNP</sequence>
<evidence type="ECO:0000256" key="1">
    <source>
        <dbReference type="SAM" id="MobiDB-lite"/>
    </source>
</evidence>
<evidence type="ECO:0000313" key="2">
    <source>
        <dbReference type="EMBL" id="KAG0717695.1"/>
    </source>
</evidence>
<dbReference type="EMBL" id="JACEEZ010017225">
    <property type="protein sequence ID" value="KAG0717695.1"/>
    <property type="molecule type" value="Genomic_DNA"/>
</dbReference>
<organism evidence="2 3">
    <name type="scientific">Chionoecetes opilio</name>
    <name type="common">Atlantic snow crab</name>
    <name type="synonym">Cancer opilio</name>
    <dbReference type="NCBI Taxonomy" id="41210"/>
    <lineage>
        <taxon>Eukaryota</taxon>
        <taxon>Metazoa</taxon>
        <taxon>Ecdysozoa</taxon>
        <taxon>Arthropoda</taxon>
        <taxon>Crustacea</taxon>
        <taxon>Multicrustacea</taxon>
        <taxon>Malacostraca</taxon>
        <taxon>Eumalacostraca</taxon>
        <taxon>Eucarida</taxon>
        <taxon>Decapoda</taxon>
        <taxon>Pleocyemata</taxon>
        <taxon>Brachyura</taxon>
        <taxon>Eubrachyura</taxon>
        <taxon>Majoidea</taxon>
        <taxon>Majidae</taxon>
        <taxon>Chionoecetes</taxon>
    </lineage>
</organism>
<reference evidence="2" key="1">
    <citation type="submission" date="2020-07" db="EMBL/GenBank/DDBJ databases">
        <title>The High-quality genome of the commercially important snow crab, Chionoecetes opilio.</title>
        <authorList>
            <person name="Jeong J.-H."/>
            <person name="Ryu S."/>
        </authorList>
    </citation>
    <scope>NUCLEOTIDE SEQUENCE</scope>
    <source>
        <strain evidence="2">MADBK_172401_WGS</strain>
        <tissue evidence="2">Digestive gland</tissue>
    </source>
</reference>
<evidence type="ECO:0000313" key="3">
    <source>
        <dbReference type="Proteomes" id="UP000770661"/>
    </source>
</evidence>
<protein>
    <submittedName>
        <fullName evidence="2">Uncharacterized protein</fullName>
    </submittedName>
</protein>
<feature type="region of interest" description="Disordered" evidence="1">
    <location>
        <begin position="115"/>
        <end position="137"/>
    </location>
</feature>
<feature type="compositionally biased region" description="Basic and acidic residues" evidence="1">
    <location>
        <begin position="163"/>
        <end position="172"/>
    </location>
</feature>
<feature type="region of interest" description="Disordered" evidence="1">
    <location>
        <begin position="163"/>
        <end position="188"/>
    </location>
</feature>
<dbReference type="AlphaFoldDB" id="A0A8J4YA85"/>
<accession>A0A8J4YA85</accession>
<dbReference type="Proteomes" id="UP000770661">
    <property type="component" value="Unassembled WGS sequence"/>
</dbReference>
<proteinExistence type="predicted"/>
<keyword evidence="3" id="KW-1185">Reference proteome</keyword>
<comment type="caution">
    <text evidence="2">The sequence shown here is derived from an EMBL/GenBank/DDBJ whole genome shotgun (WGS) entry which is preliminary data.</text>
</comment>
<feature type="region of interest" description="Disordered" evidence="1">
    <location>
        <begin position="80"/>
        <end position="100"/>
    </location>
</feature>